<dbReference type="Proteomes" id="UP001078443">
    <property type="component" value="Unassembled WGS sequence"/>
</dbReference>
<evidence type="ECO:0000256" key="1">
    <source>
        <dbReference type="ARBA" id="ARBA00005015"/>
    </source>
</evidence>
<keyword evidence="17" id="KW-1185">Reference proteome</keyword>
<evidence type="ECO:0000259" key="15">
    <source>
        <dbReference type="Pfam" id="PF08544"/>
    </source>
</evidence>
<evidence type="ECO:0000256" key="2">
    <source>
        <dbReference type="ARBA" id="ARBA00007370"/>
    </source>
</evidence>
<dbReference type="PANTHER" id="PTHR20861">
    <property type="entry name" value="HOMOSERINE/4-DIPHOSPHOCYTIDYL-2-C-METHYL-D-ERYTHRITOL KINASE"/>
    <property type="match status" value="1"/>
</dbReference>
<dbReference type="EC" id="2.7.1.39" evidence="3 13"/>
<dbReference type="InterPro" id="IPR006204">
    <property type="entry name" value="GHMP_kinase_N_dom"/>
</dbReference>
<dbReference type="InterPro" id="IPR020568">
    <property type="entry name" value="Ribosomal_Su5_D2-typ_SF"/>
</dbReference>
<comment type="catalytic activity">
    <reaction evidence="11 13">
        <text>L-homoserine + ATP = O-phospho-L-homoserine + ADP + H(+)</text>
        <dbReference type="Rhea" id="RHEA:13985"/>
        <dbReference type="ChEBI" id="CHEBI:15378"/>
        <dbReference type="ChEBI" id="CHEBI:30616"/>
        <dbReference type="ChEBI" id="CHEBI:57476"/>
        <dbReference type="ChEBI" id="CHEBI:57590"/>
        <dbReference type="ChEBI" id="CHEBI:456216"/>
        <dbReference type="EC" id="2.7.1.39"/>
    </reaction>
</comment>
<evidence type="ECO:0000256" key="12">
    <source>
        <dbReference type="ARBA" id="ARBA00049954"/>
    </source>
</evidence>
<dbReference type="RefSeq" id="WP_268041219.1">
    <property type="nucleotide sequence ID" value="NZ_JAPQER010000004.1"/>
</dbReference>
<comment type="function">
    <text evidence="12 13">Catalyzes the ATP-dependent phosphorylation of L-homoserine to L-homoserine phosphate.</text>
</comment>
<dbReference type="SUPFAM" id="SSF54211">
    <property type="entry name" value="Ribosomal protein S5 domain 2-like"/>
    <property type="match status" value="1"/>
</dbReference>
<keyword evidence="13" id="KW-0963">Cytoplasm</keyword>
<evidence type="ECO:0000256" key="11">
    <source>
        <dbReference type="ARBA" id="ARBA00049375"/>
    </source>
</evidence>
<comment type="similarity">
    <text evidence="2 13">Belongs to the GHMP kinase family. Homoserine kinase subfamily.</text>
</comment>
<evidence type="ECO:0000256" key="7">
    <source>
        <dbReference type="ARBA" id="ARBA00022697"/>
    </source>
</evidence>
<dbReference type="Gene3D" id="3.30.70.890">
    <property type="entry name" value="GHMP kinase, C-terminal domain"/>
    <property type="match status" value="1"/>
</dbReference>
<dbReference type="InterPro" id="IPR013750">
    <property type="entry name" value="GHMP_kinase_C_dom"/>
</dbReference>
<dbReference type="PANTHER" id="PTHR20861:SF1">
    <property type="entry name" value="HOMOSERINE KINASE"/>
    <property type="match status" value="1"/>
</dbReference>
<dbReference type="PRINTS" id="PR00958">
    <property type="entry name" value="HOMSERKINASE"/>
</dbReference>
<evidence type="ECO:0000256" key="5">
    <source>
        <dbReference type="ARBA" id="ARBA00022605"/>
    </source>
</evidence>
<dbReference type="GO" id="GO:0004413">
    <property type="term" value="F:homoserine kinase activity"/>
    <property type="evidence" value="ECO:0007669"/>
    <property type="project" value="UniProtKB-EC"/>
</dbReference>
<evidence type="ECO:0000259" key="14">
    <source>
        <dbReference type="Pfam" id="PF00288"/>
    </source>
</evidence>
<dbReference type="InterPro" id="IPR014721">
    <property type="entry name" value="Ribsml_uS5_D2-typ_fold_subgr"/>
</dbReference>
<dbReference type="InterPro" id="IPR006203">
    <property type="entry name" value="GHMP_knse_ATP-bd_CS"/>
</dbReference>
<proteinExistence type="inferred from homology"/>
<evidence type="ECO:0000256" key="8">
    <source>
        <dbReference type="ARBA" id="ARBA00022741"/>
    </source>
</evidence>
<dbReference type="InterPro" id="IPR000870">
    <property type="entry name" value="Homoserine_kinase"/>
</dbReference>
<keyword evidence="5 13" id="KW-0028">Amino-acid biosynthesis</keyword>
<sequence length="296" mass="32933">MIKIRIPATTANMGPGFDSFGMALKFYNEIYVEEIENGVEVIQEGKVSPIPLEENLIYTSFIKILNKYGYKYKGFRINIPKCSIPVSRGLGSSAACIVGGICAANILIGNVLSVDDIIKEAVEIEGHPDNIVPAVIGGMVISLINGENIVYSKVNIPQNLRMFVMIPNFKLSTEEARTVLPEKYTKQDCIFNVSRAAMLVNAMNKGELDKLRVSTQDKIHQEYRKELIPDADKIFKEAEKNGSLAEFISGSGSTLMALVDENNKEFKENMTKFLNTLQYNWETHLLEADLEGVVVL</sequence>
<feature type="domain" description="GHMP kinase N-terminal" evidence="14">
    <location>
        <begin position="55"/>
        <end position="138"/>
    </location>
</feature>
<comment type="pathway">
    <text evidence="1 13">Amino-acid biosynthesis; L-threonine biosynthesis; L-threonine from L-aspartate: step 4/5.</text>
</comment>
<accession>A0ABT4D0Z1</accession>
<protein>
    <recommendedName>
        <fullName evidence="4 13">Homoserine kinase</fullName>
        <shortName evidence="13">HK</shortName>
        <shortName evidence="13">HSK</shortName>
        <ecNumber evidence="3 13">2.7.1.39</ecNumber>
    </recommendedName>
</protein>
<gene>
    <name evidence="13 16" type="primary">thrB</name>
    <name evidence="16" type="ORF">OW763_11140</name>
</gene>
<feature type="domain" description="GHMP kinase C-terminal" evidence="15">
    <location>
        <begin position="214"/>
        <end position="273"/>
    </location>
</feature>
<dbReference type="Pfam" id="PF00288">
    <property type="entry name" value="GHMP_kinases_N"/>
    <property type="match status" value="1"/>
</dbReference>
<keyword evidence="8 13" id="KW-0547">Nucleotide-binding</keyword>
<keyword evidence="7 13" id="KW-0791">Threonine biosynthesis</keyword>
<dbReference type="Gene3D" id="3.30.230.10">
    <property type="match status" value="1"/>
</dbReference>
<dbReference type="InterPro" id="IPR036554">
    <property type="entry name" value="GHMP_kinase_C_sf"/>
</dbReference>
<feature type="binding site" evidence="13">
    <location>
        <begin position="85"/>
        <end position="95"/>
    </location>
    <ligand>
        <name>ATP</name>
        <dbReference type="ChEBI" id="CHEBI:30616"/>
    </ligand>
</feature>
<dbReference type="PROSITE" id="PS00627">
    <property type="entry name" value="GHMP_KINASES_ATP"/>
    <property type="match status" value="1"/>
</dbReference>
<dbReference type="EMBL" id="JAPQER010000004">
    <property type="protein sequence ID" value="MCY6484896.1"/>
    <property type="molecule type" value="Genomic_DNA"/>
</dbReference>
<dbReference type="PIRSF" id="PIRSF000676">
    <property type="entry name" value="Homoser_kin"/>
    <property type="match status" value="1"/>
</dbReference>
<keyword evidence="10 13" id="KW-0067">ATP-binding</keyword>
<evidence type="ECO:0000256" key="3">
    <source>
        <dbReference type="ARBA" id="ARBA00012078"/>
    </source>
</evidence>
<dbReference type="HAMAP" id="MF_00384">
    <property type="entry name" value="Homoser_kinase"/>
    <property type="match status" value="1"/>
</dbReference>
<evidence type="ECO:0000256" key="4">
    <source>
        <dbReference type="ARBA" id="ARBA00017858"/>
    </source>
</evidence>
<evidence type="ECO:0000256" key="9">
    <source>
        <dbReference type="ARBA" id="ARBA00022777"/>
    </source>
</evidence>
<dbReference type="SUPFAM" id="SSF55060">
    <property type="entry name" value="GHMP Kinase, C-terminal domain"/>
    <property type="match status" value="1"/>
</dbReference>
<evidence type="ECO:0000313" key="16">
    <source>
        <dbReference type="EMBL" id="MCY6484896.1"/>
    </source>
</evidence>
<evidence type="ECO:0000256" key="10">
    <source>
        <dbReference type="ARBA" id="ARBA00022840"/>
    </source>
</evidence>
<keyword evidence="9 13" id="KW-0418">Kinase</keyword>
<dbReference type="Pfam" id="PF08544">
    <property type="entry name" value="GHMP_kinases_C"/>
    <property type="match status" value="1"/>
</dbReference>
<evidence type="ECO:0000256" key="6">
    <source>
        <dbReference type="ARBA" id="ARBA00022679"/>
    </source>
</evidence>
<evidence type="ECO:0000313" key="17">
    <source>
        <dbReference type="Proteomes" id="UP001078443"/>
    </source>
</evidence>
<reference evidence="16" key="1">
    <citation type="submission" date="2022-12" db="EMBL/GenBank/DDBJ databases">
        <authorList>
            <person name="Wang J."/>
        </authorList>
    </citation>
    <scope>NUCLEOTIDE SEQUENCE</scope>
    <source>
        <strain evidence="16">HY-45-18</strain>
    </source>
</reference>
<name>A0ABT4D0Z1_9CLOT</name>
<comment type="subcellular location">
    <subcellularLocation>
        <location evidence="13">Cytoplasm</location>
    </subcellularLocation>
</comment>
<dbReference type="NCBIfam" id="TIGR00191">
    <property type="entry name" value="thrB"/>
    <property type="match status" value="1"/>
</dbReference>
<comment type="caution">
    <text evidence="16">The sequence shown here is derived from an EMBL/GenBank/DDBJ whole genome shotgun (WGS) entry which is preliminary data.</text>
</comment>
<evidence type="ECO:0000256" key="13">
    <source>
        <dbReference type="HAMAP-Rule" id="MF_00384"/>
    </source>
</evidence>
<organism evidence="16 17">
    <name type="scientific">Clostridium aestuarii</name>
    <dbReference type="NCBI Taxonomy" id="338193"/>
    <lineage>
        <taxon>Bacteria</taxon>
        <taxon>Bacillati</taxon>
        <taxon>Bacillota</taxon>
        <taxon>Clostridia</taxon>
        <taxon>Eubacteriales</taxon>
        <taxon>Clostridiaceae</taxon>
        <taxon>Clostridium</taxon>
    </lineage>
</organism>
<keyword evidence="6 13" id="KW-0808">Transferase</keyword>